<comment type="subunit">
    <text evidence="1">Component of the NuA4 histone acetyltransferase complex.</text>
</comment>
<dbReference type="InterPro" id="IPR000953">
    <property type="entry name" value="Chromo/chromo_shadow_dom"/>
</dbReference>
<dbReference type="Proteomes" id="UP000554235">
    <property type="component" value="Unassembled WGS sequence"/>
</dbReference>
<dbReference type="Gene3D" id="2.40.50.40">
    <property type="match status" value="1"/>
</dbReference>
<dbReference type="OrthoDB" id="433924at2759"/>
<gene>
    <name evidence="3" type="ORF">FALBO_15725</name>
</gene>
<reference evidence="3 4" key="1">
    <citation type="submission" date="2020-01" db="EMBL/GenBank/DDBJ databases">
        <title>Identification and distribution of gene clusters putatively required for synthesis of sphingolipid metabolism inhibitors in phylogenetically diverse species of the filamentous fungus Fusarium.</title>
        <authorList>
            <person name="Kim H.-S."/>
            <person name="Busman M."/>
            <person name="Brown D.W."/>
            <person name="Divon H."/>
            <person name="Uhlig S."/>
            <person name="Proctor R.H."/>
        </authorList>
    </citation>
    <scope>NUCLEOTIDE SEQUENCE [LARGE SCALE GENOMIC DNA]</scope>
    <source>
        <strain evidence="3 4">NRRL 20459</strain>
    </source>
</reference>
<dbReference type="InterPro" id="IPR016197">
    <property type="entry name" value="Chromo-like_dom_sf"/>
</dbReference>
<evidence type="ECO:0000313" key="4">
    <source>
        <dbReference type="Proteomes" id="UP000554235"/>
    </source>
</evidence>
<evidence type="ECO:0000256" key="1">
    <source>
        <dbReference type="ARBA" id="ARBA00011353"/>
    </source>
</evidence>
<organism evidence="3 4">
    <name type="scientific">Fusarium albosuccineum</name>
    <dbReference type="NCBI Taxonomy" id="1237068"/>
    <lineage>
        <taxon>Eukaryota</taxon>
        <taxon>Fungi</taxon>
        <taxon>Dikarya</taxon>
        <taxon>Ascomycota</taxon>
        <taxon>Pezizomycotina</taxon>
        <taxon>Sordariomycetes</taxon>
        <taxon>Hypocreomycetidae</taxon>
        <taxon>Hypocreales</taxon>
        <taxon>Nectriaceae</taxon>
        <taxon>Fusarium</taxon>
        <taxon>Fusarium decemcellulare species complex</taxon>
    </lineage>
</organism>
<dbReference type="InterPro" id="IPR023780">
    <property type="entry name" value="Chromo_domain"/>
</dbReference>
<feature type="domain" description="Chromo" evidence="2">
    <location>
        <begin position="108"/>
        <end position="165"/>
    </location>
</feature>
<dbReference type="AlphaFoldDB" id="A0A8H4KQZ7"/>
<comment type="caution">
    <text evidence="3">The sequence shown here is derived from an EMBL/GenBank/DDBJ whole genome shotgun (WGS) entry which is preliminary data.</text>
</comment>
<keyword evidence="4" id="KW-1185">Reference proteome</keyword>
<dbReference type="SUPFAM" id="SSF54160">
    <property type="entry name" value="Chromo domain-like"/>
    <property type="match status" value="1"/>
</dbReference>
<accession>A0A8H4KQZ7</accession>
<name>A0A8H4KQZ7_9HYPO</name>
<sequence length="165" mass="18609">MSVLPAIHADPPAAEGGLSGDVNGAELKSSTIAEPDVSGSVLTQDKIVRFMSHRINRKDSTVTIEVLWKGGGITFEDEYDLHAQVPCLLFDYWKKLEGRDHATGLEEYHVFKIIKCEDRHVNNKLRHGYMVEWVGFPSTEVTWEYAYKIKKNSPGAIRAYQSNQD</sequence>
<dbReference type="PROSITE" id="PS50013">
    <property type="entry name" value="CHROMO_2"/>
    <property type="match status" value="1"/>
</dbReference>
<evidence type="ECO:0000259" key="2">
    <source>
        <dbReference type="PROSITE" id="PS50013"/>
    </source>
</evidence>
<proteinExistence type="predicted"/>
<evidence type="ECO:0000313" key="3">
    <source>
        <dbReference type="EMBL" id="KAF4454986.1"/>
    </source>
</evidence>
<dbReference type="EMBL" id="JAADYS010002772">
    <property type="protein sequence ID" value="KAF4454986.1"/>
    <property type="molecule type" value="Genomic_DNA"/>
</dbReference>
<protein>
    <recommendedName>
        <fullName evidence="2">Chromo domain-containing protein</fullName>
    </recommendedName>
</protein>
<dbReference type="GO" id="GO:0006338">
    <property type="term" value="P:chromatin remodeling"/>
    <property type="evidence" value="ECO:0007669"/>
    <property type="project" value="UniProtKB-ARBA"/>
</dbReference>
<dbReference type="Pfam" id="PF00385">
    <property type="entry name" value="Chromo"/>
    <property type="match status" value="1"/>
</dbReference>